<dbReference type="Proteomes" id="UP000679725">
    <property type="component" value="Unassembled WGS sequence"/>
</dbReference>
<evidence type="ECO:0000256" key="5">
    <source>
        <dbReference type="ARBA" id="ARBA00022989"/>
    </source>
</evidence>
<proteinExistence type="inferred from homology"/>
<feature type="transmembrane region" description="Helical" evidence="7">
    <location>
        <begin position="326"/>
        <end position="347"/>
    </location>
</feature>
<comment type="caution">
    <text evidence="8">The sequence shown here is derived from an EMBL/GenBank/DDBJ whole genome shotgun (WGS) entry which is preliminary data.</text>
</comment>
<accession>A0ABM8UK77</accession>
<comment type="similarity">
    <text evidence="2">Belongs to the cytochrome ubiquinol oxidase subunit 2 family.</text>
</comment>
<feature type="transmembrane region" description="Helical" evidence="7">
    <location>
        <begin position="135"/>
        <end position="159"/>
    </location>
</feature>
<dbReference type="PANTHER" id="PTHR43141">
    <property type="entry name" value="CYTOCHROME BD2 SUBUNIT II"/>
    <property type="match status" value="1"/>
</dbReference>
<feature type="transmembrane region" description="Helical" evidence="7">
    <location>
        <begin position="23"/>
        <end position="53"/>
    </location>
</feature>
<comment type="subcellular location">
    <subcellularLocation>
        <location evidence="1">Cell membrane</location>
        <topology evidence="1">Multi-pass membrane protein</topology>
    </subcellularLocation>
</comment>
<evidence type="ECO:0000256" key="4">
    <source>
        <dbReference type="ARBA" id="ARBA00022692"/>
    </source>
</evidence>
<sequence length="359" mass="40484">MIRNRETAHSIIRSFNHSVIKMLYVVITFLWTSILLYLLLGGADFGAGIIELFTSKKNKAVTRKTLYSAIGPIWEANHMWLIIAIVILFVGFPVIYSTMSIYLHIPLTVMLMGIIARGTAFTFRHYDAVVDDMQSIYNTIFAISSFITPLFLGIIAGSAVSGHIDPEADTFLEAYIFSWLNWFSVAVGLFTTSICGFLASVYLIGEAENDANRLRFAHKAQFFNIAAVVCGILVFTAAYFERIPLLEWVFGNWVGRIAIIAATLSLIFMWYQLYQGKIRLLRPLAGFQVTMILLTTTFRHFPNIVILKNGYLSLMEHSGQEKTMQALGMALLLGSVFILPALFYLIYSFQNKPYQESGH</sequence>
<feature type="transmembrane region" description="Helical" evidence="7">
    <location>
        <begin position="285"/>
        <end position="306"/>
    </location>
</feature>
<protein>
    <recommendedName>
        <fullName evidence="10">Cytochrome bd-I ubiquinol oxidase subunit 2 apoprotein</fullName>
    </recommendedName>
</protein>
<organism evidence="8 9">
    <name type="scientific">Dyadobacter linearis</name>
    <dbReference type="NCBI Taxonomy" id="2823330"/>
    <lineage>
        <taxon>Bacteria</taxon>
        <taxon>Pseudomonadati</taxon>
        <taxon>Bacteroidota</taxon>
        <taxon>Cytophagia</taxon>
        <taxon>Cytophagales</taxon>
        <taxon>Spirosomataceae</taxon>
        <taxon>Dyadobacter</taxon>
    </lineage>
</organism>
<evidence type="ECO:0000256" key="6">
    <source>
        <dbReference type="ARBA" id="ARBA00023136"/>
    </source>
</evidence>
<feature type="transmembrane region" description="Helical" evidence="7">
    <location>
        <begin position="222"/>
        <end position="241"/>
    </location>
</feature>
<reference evidence="8 9" key="1">
    <citation type="submission" date="2021-04" db="EMBL/GenBank/DDBJ databases">
        <authorList>
            <person name="Rodrigo-Torres L."/>
            <person name="Arahal R. D."/>
            <person name="Lucena T."/>
        </authorList>
    </citation>
    <scope>NUCLEOTIDE SEQUENCE [LARGE SCALE GENOMIC DNA]</scope>
    <source>
        <strain evidence="8 9">CECT 9623</strain>
    </source>
</reference>
<evidence type="ECO:0000256" key="1">
    <source>
        <dbReference type="ARBA" id="ARBA00004651"/>
    </source>
</evidence>
<keyword evidence="5 7" id="KW-1133">Transmembrane helix</keyword>
<evidence type="ECO:0000313" key="9">
    <source>
        <dbReference type="Proteomes" id="UP000679725"/>
    </source>
</evidence>
<keyword evidence="9" id="KW-1185">Reference proteome</keyword>
<dbReference type="PANTHER" id="PTHR43141:SF4">
    <property type="entry name" value="CYTOCHROME BD2 SUBUNIT II"/>
    <property type="match status" value="1"/>
</dbReference>
<feature type="transmembrane region" description="Helical" evidence="7">
    <location>
        <begin position="253"/>
        <end position="273"/>
    </location>
</feature>
<keyword evidence="4 7" id="KW-0812">Transmembrane</keyword>
<dbReference type="Pfam" id="PF02322">
    <property type="entry name" value="Cyt_bd_oxida_II"/>
    <property type="match status" value="1"/>
</dbReference>
<evidence type="ECO:0000313" key="8">
    <source>
        <dbReference type="EMBL" id="CAG5067907.1"/>
    </source>
</evidence>
<feature type="transmembrane region" description="Helical" evidence="7">
    <location>
        <begin position="74"/>
        <end position="95"/>
    </location>
</feature>
<feature type="transmembrane region" description="Helical" evidence="7">
    <location>
        <begin position="179"/>
        <end position="202"/>
    </location>
</feature>
<dbReference type="EMBL" id="CAJRAU010000001">
    <property type="protein sequence ID" value="CAG5067907.1"/>
    <property type="molecule type" value="Genomic_DNA"/>
</dbReference>
<keyword evidence="6 7" id="KW-0472">Membrane</keyword>
<gene>
    <name evidence="8" type="ORF">DYBT9623_00634</name>
</gene>
<evidence type="ECO:0000256" key="2">
    <source>
        <dbReference type="ARBA" id="ARBA00007543"/>
    </source>
</evidence>
<name>A0ABM8UK77_9BACT</name>
<evidence type="ECO:0008006" key="10">
    <source>
        <dbReference type="Google" id="ProtNLM"/>
    </source>
</evidence>
<evidence type="ECO:0000256" key="3">
    <source>
        <dbReference type="ARBA" id="ARBA00022475"/>
    </source>
</evidence>
<evidence type="ECO:0000256" key="7">
    <source>
        <dbReference type="SAM" id="Phobius"/>
    </source>
</evidence>
<keyword evidence="3" id="KW-1003">Cell membrane</keyword>
<dbReference type="InterPro" id="IPR003317">
    <property type="entry name" value="Cyt-d_oxidase_su2"/>
</dbReference>